<sequence length="50" mass="5835">MNLFELKMMRAALRQALSDRSEMLSQEEIDKILDTILLLTKLIDELERGV</sequence>
<evidence type="ECO:0000313" key="2">
    <source>
        <dbReference type="Proteomes" id="UP000198748"/>
    </source>
</evidence>
<dbReference type="STRING" id="659014.SAMN04487996_102299"/>
<name>A0A1G6Y050_9BACT</name>
<dbReference type="Proteomes" id="UP000198748">
    <property type="component" value="Unassembled WGS sequence"/>
</dbReference>
<proteinExistence type="predicted"/>
<keyword evidence="2" id="KW-1185">Reference proteome</keyword>
<evidence type="ECO:0000313" key="1">
    <source>
        <dbReference type="EMBL" id="SDD83323.1"/>
    </source>
</evidence>
<gene>
    <name evidence="1" type="ORF">SAMN04487996_102299</name>
</gene>
<protein>
    <submittedName>
        <fullName evidence="1">Uncharacterized protein</fullName>
    </submittedName>
</protein>
<reference evidence="2" key="1">
    <citation type="submission" date="2016-10" db="EMBL/GenBank/DDBJ databases">
        <authorList>
            <person name="Varghese N."/>
            <person name="Submissions S."/>
        </authorList>
    </citation>
    <scope>NUCLEOTIDE SEQUENCE [LARGE SCALE GENOMIC DNA]</scope>
    <source>
        <strain evidence="2">DSM 25329</strain>
    </source>
</reference>
<dbReference type="EMBL" id="FNAN01000002">
    <property type="protein sequence ID" value="SDD83323.1"/>
    <property type="molecule type" value="Genomic_DNA"/>
</dbReference>
<organism evidence="1 2">
    <name type="scientific">Dyadobacter soli</name>
    <dbReference type="NCBI Taxonomy" id="659014"/>
    <lineage>
        <taxon>Bacteria</taxon>
        <taxon>Pseudomonadati</taxon>
        <taxon>Bacteroidota</taxon>
        <taxon>Cytophagia</taxon>
        <taxon>Cytophagales</taxon>
        <taxon>Spirosomataceae</taxon>
        <taxon>Dyadobacter</taxon>
    </lineage>
</organism>
<accession>A0A1G6Y050</accession>
<dbReference type="AlphaFoldDB" id="A0A1G6Y050"/>